<reference evidence="2" key="1">
    <citation type="submission" date="2020-06" db="EMBL/GenBank/DDBJ databases">
        <title>Draft genome of Bugula neritina, a colonial animal packing powerful symbionts and potential medicines.</title>
        <authorList>
            <person name="Rayko M."/>
        </authorList>
    </citation>
    <scope>NUCLEOTIDE SEQUENCE [LARGE SCALE GENOMIC DNA]</scope>
    <source>
        <strain evidence="2">Kwan_BN1</strain>
    </source>
</reference>
<dbReference type="AlphaFoldDB" id="A0A7J7JTR3"/>
<evidence type="ECO:0000313" key="3">
    <source>
        <dbReference type="Proteomes" id="UP000593567"/>
    </source>
</evidence>
<name>A0A7J7JTR3_BUGNE</name>
<proteinExistence type="predicted"/>
<accession>A0A7J7JTR3</accession>
<keyword evidence="1" id="KW-0732">Signal</keyword>
<evidence type="ECO:0000313" key="2">
    <source>
        <dbReference type="EMBL" id="KAF6029295.1"/>
    </source>
</evidence>
<evidence type="ECO:0000256" key="1">
    <source>
        <dbReference type="SAM" id="SignalP"/>
    </source>
</evidence>
<protein>
    <submittedName>
        <fullName evidence="2">Uncharacterized protein</fullName>
    </submittedName>
</protein>
<dbReference type="EMBL" id="VXIV02001834">
    <property type="protein sequence ID" value="KAF6029295.1"/>
    <property type="molecule type" value="Genomic_DNA"/>
</dbReference>
<dbReference type="Proteomes" id="UP000593567">
    <property type="component" value="Unassembled WGS sequence"/>
</dbReference>
<keyword evidence="3" id="KW-1185">Reference proteome</keyword>
<sequence>MSYVTIICLLFLSSALAQELLDNPSFDSSTDYFEDWLCISGSGVSCTEIRDDVVSQNSSVFVTGRYDMLIVADARQY</sequence>
<gene>
    <name evidence="2" type="ORF">EB796_012401</name>
</gene>
<feature type="signal peptide" evidence="1">
    <location>
        <begin position="1"/>
        <end position="17"/>
    </location>
</feature>
<comment type="caution">
    <text evidence="2">The sequence shown here is derived from an EMBL/GenBank/DDBJ whole genome shotgun (WGS) entry which is preliminary data.</text>
</comment>
<organism evidence="2 3">
    <name type="scientific">Bugula neritina</name>
    <name type="common">Brown bryozoan</name>
    <name type="synonym">Sertularia neritina</name>
    <dbReference type="NCBI Taxonomy" id="10212"/>
    <lineage>
        <taxon>Eukaryota</taxon>
        <taxon>Metazoa</taxon>
        <taxon>Spiralia</taxon>
        <taxon>Lophotrochozoa</taxon>
        <taxon>Bryozoa</taxon>
        <taxon>Gymnolaemata</taxon>
        <taxon>Cheilostomatida</taxon>
        <taxon>Flustrina</taxon>
        <taxon>Buguloidea</taxon>
        <taxon>Bugulidae</taxon>
        <taxon>Bugula</taxon>
    </lineage>
</organism>
<feature type="chain" id="PRO_5029548794" evidence="1">
    <location>
        <begin position="18"/>
        <end position="77"/>
    </location>
</feature>